<dbReference type="Proteomes" id="UP000316242">
    <property type="component" value="Unassembled WGS sequence"/>
</dbReference>
<evidence type="ECO:0000313" key="2">
    <source>
        <dbReference type="Proteomes" id="UP000316242"/>
    </source>
</evidence>
<protein>
    <submittedName>
        <fullName evidence="1">Uncharacterized protein</fullName>
    </submittedName>
</protein>
<reference evidence="1 2" key="1">
    <citation type="submission" date="2019-06" db="EMBL/GenBank/DDBJ databases">
        <title>Whole genome shotgun sequence of Glutamicibacter nicotianae NBRC 14234.</title>
        <authorList>
            <person name="Hosoyama A."/>
            <person name="Uohara A."/>
            <person name="Ohji S."/>
            <person name="Ichikawa N."/>
        </authorList>
    </citation>
    <scope>NUCLEOTIDE SEQUENCE [LARGE SCALE GENOMIC DNA]</scope>
    <source>
        <strain evidence="1 2">NBRC 14234</strain>
    </source>
</reference>
<proteinExistence type="predicted"/>
<accession>A0ABQ0RK89</accession>
<comment type="caution">
    <text evidence="1">The sequence shown here is derived from an EMBL/GenBank/DDBJ whole genome shotgun (WGS) entry which is preliminary data.</text>
</comment>
<evidence type="ECO:0000313" key="1">
    <source>
        <dbReference type="EMBL" id="GEC12229.1"/>
    </source>
</evidence>
<sequence length="102" mass="10973">MHIGQPLRGEPMFGLDLRGTVLQVLSNLFRGGSLIQDQGNLFQAETQLAQGHYLMQALKLGRVVGTVAAERVYVGGLEHPGGIPVPQHAVGHLADLRKRPDG</sequence>
<gene>
    <name evidence="1" type="ORF">ANI01nite_14320</name>
</gene>
<organism evidence="1 2">
    <name type="scientific">Glutamicibacter nicotianae</name>
    <name type="common">Arthrobacter nicotianae</name>
    <dbReference type="NCBI Taxonomy" id="37929"/>
    <lineage>
        <taxon>Bacteria</taxon>
        <taxon>Bacillati</taxon>
        <taxon>Actinomycetota</taxon>
        <taxon>Actinomycetes</taxon>
        <taxon>Micrococcales</taxon>
        <taxon>Micrococcaceae</taxon>
        <taxon>Glutamicibacter</taxon>
    </lineage>
</organism>
<dbReference type="EMBL" id="BJNE01000004">
    <property type="protein sequence ID" value="GEC12229.1"/>
    <property type="molecule type" value="Genomic_DNA"/>
</dbReference>
<keyword evidence="2" id="KW-1185">Reference proteome</keyword>
<name>A0ABQ0RK89_GLUNI</name>